<evidence type="ECO:0000313" key="3">
    <source>
        <dbReference type="EMBL" id="KAF9786382.1"/>
    </source>
</evidence>
<gene>
    <name evidence="3" type="ORF">BJ322DRAFT_1020427</name>
</gene>
<feature type="region of interest" description="Disordered" evidence="2">
    <location>
        <begin position="644"/>
        <end position="673"/>
    </location>
</feature>
<evidence type="ECO:0000313" key="4">
    <source>
        <dbReference type="Proteomes" id="UP000736335"/>
    </source>
</evidence>
<organism evidence="3 4">
    <name type="scientific">Thelephora terrestris</name>
    <dbReference type="NCBI Taxonomy" id="56493"/>
    <lineage>
        <taxon>Eukaryota</taxon>
        <taxon>Fungi</taxon>
        <taxon>Dikarya</taxon>
        <taxon>Basidiomycota</taxon>
        <taxon>Agaricomycotina</taxon>
        <taxon>Agaricomycetes</taxon>
        <taxon>Thelephorales</taxon>
        <taxon>Thelephoraceae</taxon>
        <taxon>Thelephora</taxon>
    </lineage>
</organism>
<reference evidence="3" key="2">
    <citation type="submission" date="2020-11" db="EMBL/GenBank/DDBJ databases">
        <authorList>
            <consortium name="DOE Joint Genome Institute"/>
            <person name="Kuo A."/>
            <person name="Miyauchi S."/>
            <person name="Kiss E."/>
            <person name="Drula E."/>
            <person name="Kohler A."/>
            <person name="Sanchez-Garcia M."/>
            <person name="Andreopoulos B."/>
            <person name="Barry K.W."/>
            <person name="Bonito G."/>
            <person name="Buee M."/>
            <person name="Carver A."/>
            <person name="Chen C."/>
            <person name="Cichocki N."/>
            <person name="Clum A."/>
            <person name="Culley D."/>
            <person name="Crous P.W."/>
            <person name="Fauchery L."/>
            <person name="Girlanda M."/>
            <person name="Hayes R."/>
            <person name="Keri Z."/>
            <person name="Labutti K."/>
            <person name="Lipzen A."/>
            <person name="Lombard V."/>
            <person name="Magnuson J."/>
            <person name="Maillard F."/>
            <person name="Morin E."/>
            <person name="Murat C."/>
            <person name="Nolan M."/>
            <person name="Ohm R."/>
            <person name="Pangilinan J."/>
            <person name="Pereira M."/>
            <person name="Perotto S."/>
            <person name="Peter M."/>
            <person name="Riley R."/>
            <person name="Sitrit Y."/>
            <person name="Stielow B."/>
            <person name="Szollosi G."/>
            <person name="Zifcakova L."/>
            <person name="Stursova M."/>
            <person name="Spatafora J.W."/>
            <person name="Tedersoo L."/>
            <person name="Vaario L.-M."/>
            <person name="Yamada A."/>
            <person name="Yan M."/>
            <person name="Wang P."/>
            <person name="Xu J."/>
            <person name="Bruns T."/>
            <person name="Baldrian P."/>
            <person name="Vilgalys R."/>
            <person name="Henrissat B."/>
            <person name="Grigoriev I.V."/>
            <person name="Hibbett D."/>
            <person name="Nagy L.G."/>
            <person name="Martin F.M."/>
        </authorList>
    </citation>
    <scope>NUCLEOTIDE SEQUENCE</scope>
    <source>
        <strain evidence="3">UH-Tt-Lm1</strain>
    </source>
</reference>
<keyword evidence="1" id="KW-0175">Coiled coil</keyword>
<feature type="region of interest" description="Disordered" evidence="2">
    <location>
        <begin position="521"/>
        <end position="586"/>
    </location>
</feature>
<evidence type="ECO:0000256" key="2">
    <source>
        <dbReference type="SAM" id="MobiDB-lite"/>
    </source>
</evidence>
<keyword evidence="4" id="KW-1185">Reference proteome</keyword>
<accession>A0A9P6L792</accession>
<feature type="compositionally biased region" description="Basic residues" evidence="2">
    <location>
        <begin position="664"/>
        <end position="673"/>
    </location>
</feature>
<dbReference type="AlphaFoldDB" id="A0A9P6L792"/>
<dbReference type="EMBL" id="WIUZ02000006">
    <property type="protein sequence ID" value="KAF9786382.1"/>
    <property type="molecule type" value="Genomic_DNA"/>
</dbReference>
<protein>
    <submittedName>
        <fullName evidence="3">Uncharacterized protein</fullName>
    </submittedName>
</protein>
<proteinExistence type="predicted"/>
<sequence>MYPVVPKKYLVGNDWANGFKTHNELTMYPLDLLSLIARDLLSLIAIARLASTLVLIATTLPTPVLIFLLNQAVPPPEPVNATIRRLEQELNRINNKCARAEGRLEEVTKAYDKVVNQLEHNAVATDKNIRKIADQVTEIKDDIRKIAIKIASNPAAQNSEVDSDGIPFAPLQTNFKHLKHWEQGTYQAARANLGTAELDPGTPLISSYMEDQFGNNISEGVKAALRGDLFAYWTGSKRGHEEPEGASETFSKRRRGPYKGKDKEAFPLTEFHHTSRKSKKFPAKLAKSTDLDHSEDIRVTSTAPVPPQTPTMSTAKGKEVILSSPPPPIFGPPQVVVAPGSSHIELWSPQALLRPRSYQHPIDLEDTRGIWKQGHVIFPPSAYFWPACCGRPGVVTVFRTLSGIATFSRLSTTAARDLRPAPPRPATCDLRFLAFSIPRTLFPSHSLPITSRSVPIVSRLFSTFYIFSSHLPISILCVPITSRSIALLATPDLPLRLAPLNRGPDLLTAIFALSDSEGFVASSPEQSNSQSLPMAPGNGIPFSNPPPPAANRSSPATPEASNKAETTQKKGVVHTQTGDTLPKYYTSPIVVPPEITPITSATTSTASSESPEPIKPTKKAKTSWKAVLLDEWVKTKKGSATEFEAKWNGMTAQQRRSWTDAKRRGGGTKKKTK</sequence>
<feature type="compositionally biased region" description="Polar residues" evidence="2">
    <location>
        <begin position="523"/>
        <end position="532"/>
    </location>
</feature>
<feature type="compositionally biased region" description="Low complexity" evidence="2">
    <location>
        <begin position="600"/>
        <end position="611"/>
    </location>
</feature>
<reference evidence="3" key="1">
    <citation type="journal article" date="2020" name="Nat. Commun.">
        <title>Large-scale genome sequencing of mycorrhizal fungi provides insights into the early evolution of symbiotic traits.</title>
        <authorList>
            <person name="Miyauchi S."/>
            <person name="Kiss E."/>
            <person name="Kuo A."/>
            <person name="Drula E."/>
            <person name="Kohler A."/>
            <person name="Sanchez-Garcia M."/>
            <person name="Morin E."/>
            <person name="Andreopoulos B."/>
            <person name="Barry K.W."/>
            <person name="Bonito G."/>
            <person name="Buee M."/>
            <person name="Carver A."/>
            <person name="Chen C."/>
            <person name="Cichocki N."/>
            <person name="Clum A."/>
            <person name="Culley D."/>
            <person name="Crous P.W."/>
            <person name="Fauchery L."/>
            <person name="Girlanda M."/>
            <person name="Hayes R.D."/>
            <person name="Keri Z."/>
            <person name="LaButti K."/>
            <person name="Lipzen A."/>
            <person name="Lombard V."/>
            <person name="Magnuson J."/>
            <person name="Maillard F."/>
            <person name="Murat C."/>
            <person name="Nolan M."/>
            <person name="Ohm R.A."/>
            <person name="Pangilinan J."/>
            <person name="Pereira M.F."/>
            <person name="Perotto S."/>
            <person name="Peter M."/>
            <person name="Pfister S."/>
            <person name="Riley R."/>
            <person name="Sitrit Y."/>
            <person name="Stielow J.B."/>
            <person name="Szollosi G."/>
            <person name="Zifcakova L."/>
            <person name="Stursova M."/>
            <person name="Spatafora J.W."/>
            <person name="Tedersoo L."/>
            <person name="Vaario L.M."/>
            <person name="Yamada A."/>
            <person name="Yan M."/>
            <person name="Wang P."/>
            <person name="Xu J."/>
            <person name="Bruns T."/>
            <person name="Baldrian P."/>
            <person name="Vilgalys R."/>
            <person name="Dunand C."/>
            <person name="Henrissat B."/>
            <person name="Grigoriev I.V."/>
            <person name="Hibbett D."/>
            <person name="Nagy L.G."/>
            <person name="Martin F.M."/>
        </authorList>
    </citation>
    <scope>NUCLEOTIDE SEQUENCE</scope>
    <source>
        <strain evidence="3">UH-Tt-Lm1</strain>
    </source>
</reference>
<dbReference type="Proteomes" id="UP000736335">
    <property type="component" value="Unassembled WGS sequence"/>
</dbReference>
<feature type="region of interest" description="Disordered" evidence="2">
    <location>
        <begin position="236"/>
        <end position="262"/>
    </location>
</feature>
<comment type="caution">
    <text evidence="3">The sequence shown here is derived from an EMBL/GenBank/DDBJ whole genome shotgun (WGS) entry which is preliminary data.</text>
</comment>
<name>A0A9P6L792_9AGAM</name>
<evidence type="ECO:0000256" key="1">
    <source>
        <dbReference type="SAM" id="Coils"/>
    </source>
</evidence>
<feature type="coiled-coil region" evidence="1">
    <location>
        <begin position="83"/>
        <end position="117"/>
    </location>
</feature>
<feature type="region of interest" description="Disordered" evidence="2">
    <location>
        <begin position="600"/>
        <end position="622"/>
    </location>
</feature>